<keyword evidence="2" id="KW-1185">Reference proteome</keyword>
<gene>
    <name evidence="1" type="ORF">TNCV_2151691</name>
</gene>
<accession>A0A8X6R2F1</accession>
<comment type="caution">
    <text evidence="1">The sequence shown here is derived from an EMBL/GenBank/DDBJ whole genome shotgun (WGS) entry which is preliminary data.</text>
</comment>
<protein>
    <submittedName>
        <fullName evidence="1">Uncharacterized protein</fullName>
    </submittedName>
</protein>
<dbReference type="Proteomes" id="UP000887159">
    <property type="component" value="Unassembled WGS sequence"/>
</dbReference>
<dbReference type="EMBL" id="BMAU01021022">
    <property type="protein sequence ID" value="GFX87116.1"/>
    <property type="molecule type" value="Genomic_DNA"/>
</dbReference>
<evidence type="ECO:0000313" key="1">
    <source>
        <dbReference type="EMBL" id="GFX87116.1"/>
    </source>
</evidence>
<dbReference type="AlphaFoldDB" id="A0A8X6R2F1"/>
<proteinExistence type="predicted"/>
<organism evidence="1 2">
    <name type="scientific">Trichonephila clavipes</name>
    <name type="common">Golden silk orbweaver</name>
    <name type="synonym">Nephila clavipes</name>
    <dbReference type="NCBI Taxonomy" id="2585209"/>
    <lineage>
        <taxon>Eukaryota</taxon>
        <taxon>Metazoa</taxon>
        <taxon>Ecdysozoa</taxon>
        <taxon>Arthropoda</taxon>
        <taxon>Chelicerata</taxon>
        <taxon>Arachnida</taxon>
        <taxon>Araneae</taxon>
        <taxon>Araneomorphae</taxon>
        <taxon>Entelegynae</taxon>
        <taxon>Araneoidea</taxon>
        <taxon>Nephilidae</taxon>
        <taxon>Trichonephila</taxon>
    </lineage>
</organism>
<sequence>MFLRVWFHLSINPFPSGWYGVEKRGQAPKIFKNSCVKLAVKFVALSITITSVIPVLLNISSSASHVLLAVSDLSGIASGHLECWSIKQSMYLCPCDDTGSTGPIKSTFTTWNGNSGRDSGVIGILSTERITFLS</sequence>
<evidence type="ECO:0000313" key="2">
    <source>
        <dbReference type="Proteomes" id="UP000887159"/>
    </source>
</evidence>
<name>A0A8X6R2F1_TRICX</name>
<reference evidence="1" key="1">
    <citation type="submission" date="2020-08" db="EMBL/GenBank/DDBJ databases">
        <title>Multicomponent nature underlies the extraordinary mechanical properties of spider dragline silk.</title>
        <authorList>
            <person name="Kono N."/>
            <person name="Nakamura H."/>
            <person name="Mori M."/>
            <person name="Yoshida Y."/>
            <person name="Ohtoshi R."/>
            <person name="Malay A.D."/>
            <person name="Moran D.A.P."/>
            <person name="Tomita M."/>
            <person name="Numata K."/>
            <person name="Arakawa K."/>
        </authorList>
    </citation>
    <scope>NUCLEOTIDE SEQUENCE</scope>
</reference>